<feature type="compositionally biased region" description="Basic and acidic residues" evidence="1">
    <location>
        <begin position="59"/>
        <end position="70"/>
    </location>
</feature>
<feature type="region of interest" description="Disordered" evidence="1">
    <location>
        <begin position="1"/>
        <end position="98"/>
    </location>
</feature>
<evidence type="ECO:0000313" key="2">
    <source>
        <dbReference type="EMBL" id="KAK6344865.1"/>
    </source>
</evidence>
<accession>A0AAN8MSC6</accession>
<feature type="compositionally biased region" description="Polar residues" evidence="1">
    <location>
        <begin position="1"/>
        <end position="12"/>
    </location>
</feature>
<feature type="compositionally biased region" description="Low complexity" evidence="1">
    <location>
        <begin position="333"/>
        <end position="343"/>
    </location>
</feature>
<reference evidence="2 3" key="1">
    <citation type="submission" date="2019-10" db="EMBL/GenBank/DDBJ databases">
        <authorList>
            <person name="Palmer J.M."/>
        </authorList>
    </citation>
    <scope>NUCLEOTIDE SEQUENCE [LARGE SCALE GENOMIC DNA]</scope>
    <source>
        <strain evidence="2 3">TWF718</strain>
    </source>
</reference>
<proteinExistence type="predicted"/>
<feature type="compositionally biased region" description="Polar residues" evidence="1">
    <location>
        <begin position="270"/>
        <end position="279"/>
    </location>
</feature>
<dbReference type="AlphaFoldDB" id="A0AAN8MSC6"/>
<keyword evidence="3" id="KW-1185">Reference proteome</keyword>
<feature type="compositionally biased region" description="Basic and acidic residues" evidence="1">
    <location>
        <begin position="86"/>
        <end position="98"/>
    </location>
</feature>
<sequence>MSQLILPSSISDAQHGHGYYASGGGGGDDPNQWNNRPGGHGGDDLYQPPIDDEGESDGSSDKEDPERSPKTPENSGKKPGKTPYNSERRTAHYKEHNIKAQRDLKLVMIDSLNRTFPRPDGSPYTESDADRTRFFNALPPSEDNPNEYEHYWRLNPYAEFNTADRVAWDKTFNKGNTASRWGYQNMNHLIGMVETNKIIPARANRPTQPPRPQQPQPDNYYPPSNTMGVPSMGIRSQRQTFPTDQAVGGNSGPVLGTFYPPRHQNPPQTPVNRNNSPQFISPYFHPSQLQQLQQAQGQYYGQTPLEQEDDPTYFMGQQQYGLQPPPGQGHYGGQQSPQGQFPPGQYPPGRLPPGQRPPGPNQPHKPPKK</sequence>
<gene>
    <name evidence="2" type="ORF">TWF718_006817</name>
</gene>
<evidence type="ECO:0000256" key="1">
    <source>
        <dbReference type="SAM" id="MobiDB-lite"/>
    </source>
</evidence>
<protein>
    <submittedName>
        <fullName evidence="2">Uncharacterized protein</fullName>
    </submittedName>
</protein>
<dbReference type="EMBL" id="JAVHNR010000004">
    <property type="protein sequence ID" value="KAK6344865.1"/>
    <property type="molecule type" value="Genomic_DNA"/>
</dbReference>
<organism evidence="2 3">
    <name type="scientific">Orbilia javanica</name>
    <dbReference type="NCBI Taxonomy" id="47235"/>
    <lineage>
        <taxon>Eukaryota</taxon>
        <taxon>Fungi</taxon>
        <taxon>Dikarya</taxon>
        <taxon>Ascomycota</taxon>
        <taxon>Pezizomycotina</taxon>
        <taxon>Orbiliomycetes</taxon>
        <taxon>Orbiliales</taxon>
        <taxon>Orbiliaceae</taxon>
        <taxon>Orbilia</taxon>
    </lineage>
</organism>
<dbReference type="Proteomes" id="UP001313282">
    <property type="component" value="Unassembled WGS sequence"/>
</dbReference>
<feature type="region of interest" description="Disordered" evidence="1">
    <location>
        <begin position="303"/>
        <end position="369"/>
    </location>
</feature>
<name>A0AAN8MSC6_9PEZI</name>
<feature type="compositionally biased region" description="Polar residues" evidence="1">
    <location>
        <begin position="224"/>
        <end position="243"/>
    </location>
</feature>
<evidence type="ECO:0000313" key="3">
    <source>
        <dbReference type="Proteomes" id="UP001313282"/>
    </source>
</evidence>
<comment type="caution">
    <text evidence="2">The sequence shown here is derived from an EMBL/GenBank/DDBJ whole genome shotgun (WGS) entry which is preliminary data.</text>
</comment>
<feature type="region of interest" description="Disordered" evidence="1">
    <location>
        <begin position="202"/>
        <end position="282"/>
    </location>
</feature>
<feature type="compositionally biased region" description="Pro residues" evidence="1">
    <location>
        <begin position="344"/>
        <end position="369"/>
    </location>
</feature>